<feature type="domain" description="ABC transmembrane type-1" evidence="8">
    <location>
        <begin position="81"/>
        <end position="264"/>
    </location>
</feature>
<keyword evidence="2 7" id="KW-0813">Transport</keyword>
<evidence type="ECO:0000256" key="2">
    <source>
        <dbReference type="ARBA" id="ARBA00022448"/>
    </source>
</evidence>
<proteinExistence type="inferred from homology"/>
<dbReference type="Proteomes" id="UP001597145">
    <property type="component" value="Unassembled WGS sequence"/>
</dbReference>
<evidence type="ECO:0000256" key="5">
    <source>
        <dbReference type="ARBA" id="ARBA00022989"/>
    </source>
</evidence>
<keyword evidence="6 7" id="KW-0472">Membrane</keyword>
<evidence type="ECO:0000256" key="7">
    <source>
        <dbReference type="RuleBase" id="RU363032"/>
    </source>
</evidence>
<reference evidence="10" key="1">
    <citation type="journal article" date="2019" name="Int. J. Syst. Evol. Microbiol.">
        <title>The Global Catalogue of Microorganisms (GCM) 10K type strain sequencing project: providing services to taxonomists for standard genome sequencing and annotation.</title>
        <authorList>
            <consortium name="The Broad Institute Genomics Platform"/>
            <consortium name="The Broad Institute Genome Sequencing Center for Infectious Disease"/>
            <person name="Wu L."/>
            <person name="Ma J."/>
        </authorList>
    </citation>
    <scope>NUCLEOTIDE SEQUENCE [LARGE SCALE GENOMIC DNA]</scope>
    <source>
        <strain evidence="10">JCM 12165</strain>
    </source>
</reference>
<feature type="transmembrane region" description="Helical" evidence="7">
    <location>
        <begin position="190"/>
        <end position="212"/>
    </location>
</feature>
<dbReference type="NCBIfam" id="TIGR01097">
    <property type="entry name" value="PhnE"/>
    <property type="match status" value="1"/>
</dbReference>
<feature type="transmembrane region" description="Helical" evidence="7">
    <location>
        <begin position="24"/>
        <end position="42"/>
    </location>
</feature>
<comment type="subcellular location">
    <subcellularLocation>
        <location evidence="1 7">Cell membrane</location>
        <topology evidence="1 7">Multi-pass membrane protein</topology>
    </subcellularLocation>
</comment>
<accession>A0ABW4FTN1</accession>
<evidence type="ECO:0000259" key="8">
    <source>
        <dbReference type="PROSITE" id="PS50928"/>
    </source>
</evidence>
<evidence type="ECO:0000256" key="6">
    <source>
        <dbReference type="ARBA" id="ARBA00023136"/>
    </source>
</evidence>
<feature type="transmembrane region" description="Helical" evidence="7">
    <location>
        <begin position="133"/>
        <end position="156"/>
    </location>
</feature>
<feature type="transmembrane region" description="Helical" evidence="7">
    <location>
        <begin position="246"/>
        <end position="267"/>
    </location>
</feature>
<sequence>MPFRLRRPAAPPAGPPARFTRPSAAAFLSFVVVAAFVVHGWVGGVALQPADLVEGVGRLGEFLAEAFPPDLDRVGAIASALLVTFEIALLGTLIGVLLSVPLAVAAARNTTPNRLVYLVTRGFVSVCRTIPDLVWALIFVVAVGLGPQAGVLAVAVDVLGLCGRFFAEAIEEIDDGVLEGLRSGGAPERAVVAGAVLPTCLPSFAGTSMFALESAVRSSVTIGLVGAGGIGIELSVSMSLLRYDEALTIILAIFVVVLGVERFSAALRRRIMEGASR</sequence>
<feature type="transmembrane region" description="Helical" evidence="7">
    <location>
        <begin position="219"/>
        <end position="240"/>
    </location>
</feature>
<dbReference type="Gene3D" id="1.10.3720.10">
    <property type="entry name" value="MetI-like"/>
    <property type="match status" value="1"/>
</dbReference>
<evidence type="ECO:0000256" key="3">
    <source>
        <dbReference type="ARBA" id="ARBA00022475"/>
    </source>
</evidence>
<dbReference type="PANTHER" id="PTHR30043:SF1">
    <property type="entry name" value="ABC TRANSPORT SYSTEM PERMEASE PROTEIN P69"/>
    <property type="match status" value="1"/>
</dbReference>
<keyword evidence="4 7" id="KW-0812">Transmembrane</keyword>
<dbReference type="CDD" id="cd06261">
    <property type="entry name" value="TM_PBP2"/>
    <property type="match status" value="1"/>
</dbReference>
<evidence type="ECO:0000256" key="4">
    <source>
        <dbReference type="ARBA" id="ARBA00022692"/>
    </source>
</evidence>
<dbReference type="SUPFAM" id="SSF161098">
    <property type="entry name" value="MetI-like"/>
    <property type="match status" value="1"/>
</dbReference>
<gene>
    <name evidence="9" type="primary">phnE</name>
    <name evidence="9" type="ORF">ACFSCY_31015</name>
</gene>
<name>A0ABW4FTN1_9PSEU</name>
<keyword evidence="5 7" id="KW-1133">Transmembrane helix</keyword>
<feature type="transmembrane region" description="Helical" evidence="7">
    <location>
        <begin position="77"/>
        <end position="104"/>
    </location>
</feature>
<comment type="caution">
    <text evidence="9">The sequence shown here is derived from an EMBL/GenBank/DDBJ whole genome shotgun (WGS) entry which is preliminary data.</text>
</comment>
<keyword evidence="10" id="KW-1185">Reference proteome</keyword>
<dbReference type="RefSeq" id="WP_343977641.1">
    <property type="nucleotide sequence ID" value="NZ_BAAAJG010000009.1"/>
</dbReference>
<dbReference type="PROSITE" id="PS50928">
    <property type="entry name" value="ABC_TM1"/>
    <property type="match status" value="1"/>
</dbReference>
<protein>
    <submittedName>
        <fullName evidence="9">Phosphonate ABC transporter, permease protein PhnE</fullName>
    </submittedName>
</protein>
<evidence type="ECO:0000256" key="1">
    <source>
        <dbReference type="ARBA" id="ARBA00004651"/>
    </source>
</evidence>
<dbReference type="Pfam" id="PF00528">
    <property type="entry name" value="BPD_transp_1"/>
    <property type="match status" value="1"/>
</dbReference>
<evidence type="ECO:0000313" key="10">
    <source>
        <dbReference type="Proteomes" id="UP001597145"/>
    </source>
</evidence>
<organism evidence="9 10">
    <name type="scientific">Pseudonocardia aurantiaca</name>
    <dbReference type="NCBI Taxonomy" id="75290"/>
    <lineage>
        <taxon>Bacteria</taxon>
        <taxon>Bacillati</taxon>
        <taxon>Actinomycetota</taxon>
        <taxon>Actinomycetes</taxon>
        <taxon>Pseudonocardiales</taxon>
        <taxon>Pseudonocardiaceae</taxon>
        <taxon>Pseudonocardia</taxon>
    </lineage>
</organism>
<dbReference type="InterPro" id="IPR005769">
    <property type="entry name" value="PhnE/PtxC"/>
</dbReference>
<keyword evidence="3" id="KW-1003">Cell membrane</keyword>
<comment type="similarity">
    <text evidence="7">Belongs to the binding-protein-dependent transport system permease family.</text>
</comment>
<dbReference type="InterPro" id="IPR035906">
    <property type="entry name" value="MetI-like_sf"/>
</dbReference>
<dbReference type="PANTHER" id="PTHR30043">
    <property type="entry name" value="PHOSPHONATES TRANSPORT SYSTEM PERMEASE PROTEIN"/>
    <property type="match status" value="1"/>
</dbReference>
<dbReference type="InterPro" id="IPR000515">
    <property type="entry name" value="MetI-like"/>
</dbReference>
<evidence type="ECO:0000313" key="9">
    <source>
        <dbReference type="EMBL" id="MFD1533856.1"/>
    </source>
</evidence>
<dbReference type="EMBL" id="JBHUCP010000026">
    <property type="protein sequence ID" value="MFD1533856.1"/>
    <property type="molecule type" value="Genomic_DNA"/>
</dbReference>